<dbReference type="AlphaFoldDB" id="A0A1I5ATN7"/>
<feature type="compositionally biased region" description="Basic and acidic residues" evidence="1">
    <location>
        <begin position="1"/>
        <end position="11"/>
    </location>
</feature>
<feature type="region of interest" description="Disordered" evidence="1">
    <location>
        <begin position="1"/>
        <end position="34"/>
    </location>
</feature>
<dbReference type="Pfam" id="PF10546">
    <property type="entry name" value="P63C"/>
    <property type="match status" value="1"/>
</dbReference>
<sequence>MTDENKKEVVGKAKGGKARAANMTPEQRKKSAQKAAVARKEKAMLPTVLNEGVLSIGDTELDVAVLNNGTRVVSATSIFAALGRTQRGYKKDNENQRVIGQIQTPPFMDAINLKPFINQDLEEQIPKVKYKTKTGVIKEGHNVLILPLVGDLYLKAREFGAIKTKEQMSVAHKAEILVRSLAKVGVIALVDEATGYQRDRERDALAKILEAFVAKELKPWVSTFPADYYEGLFKIYGLEYPPVGQKNWRPGFIGNVTNNVVYSRLAPDFLPELKKAASRSERKAKLHQWLTDDIGHPKLREHLASIVTLLKISKTPEQFYELVETVHPKLIPETEQDSE</sequence>
<evidence type="ECO:0000256" key="1">
    <source>
        <dbReference type="SAM" id="MobiDB-lite"/>
    </source>
</evidence>
<protein>
    <submittedName>
        <fullName evidence="3">P63C domain-containing protein</fullName>
    </submittedName>
</protein>
<dbReference type="Proteomes" id="UP000199011">
    <property type="component" value="Unassembled WGS sequence"/>
</dbReference>
<evidence type="ECO:0000313" key="4">
    <source>
        <dbReference type="Proteomes" id="UP000199011"/>
    </source>
</evidence>
<proteinExistence type="predicted"/>
<name>A0A1I5ATN7_9GAMM</name>
<evidence type="ECO:0000259" key="2">
    <source>
        <dbReference type="Pfam" id="PF10546"/>
    </source>
</evidence>
<dbReference type="EMBL" id="FOVO01000014">
    <property type="protein sequence ID" value="SFN65770.1"/>
    <property type="molecule type" value="Genomic_DNA"/>
</dbReference>
<accession>A0A1I5ATN7</accession>
<dbReference type="OrthoDB" id="4762429at2"/>
<gene>
    <name evidence="3" type="ORF">SAMN05421579_1141</name>
</gene>
<dbReference type="RefSeq" id="WP_092519122.1">
    <property type="nucleotide sequence ID" value="NZ_CAWRAH010000039.1"/>
</dbReference>
<organism evidence="3 4">
    <name type="scientific">Xenorhabdus japonica</name>
    <dbReference type="NCBI Taxonomy" id="53341"/>
    <lineage>
        <taxon>Bacteria</taxon>
        <taxon>Pseudomonadati</taxon>
        <taxon>Pseudomonadota</taxon>
        <taxon>Gammaproteobacteria</taxon>
        <taxon>Enterobacterales</taxon>
        <taxon>Morganellaceae</taxon>
        <taxon>Xenorhabdus</taxon>
    </lineage>
</organism>
<evidence type="ECO:0000313" key="3">
    <source>
        <dbReference type="EMBL" id="SFN65770.1"/>
    </source>
</evidence>
<reference evidence="4" key="1">
    <citation type="submission" date="2016-10" db="EMBL/GenBank/DDBJ databases">
        <authorList>
            <person name="Varghese N."/>
            <person name="Submissions S."/>
        </authorList>
    </citation>
    <scope>NUCLEOTIDE SEQUENCE [LARGE SCALE GENOMIC DNA]</scope>
    <source>
        <strain evidence="4">DSM 16522</strain>
    </source>
</reference>
<feature type="domain" description="Bacteriophage Mx8 p63 C-terminal" evidence="2">
    <location>
        <begin position="208"/>
        <end position="299"/>
    </location>
</feature>
<dbReference type="InterPro" id="IPR018874">
    <property type="entry name" value="Phage_Mx8_p63_C"/>
</dbReference>
<dbReference type="STRING" id="53341.SAMN05421579_1141"/>
<keyword evidence="4" id="KW-1185">Reference proteome</keyword>